<proteinExistence type="predicted"/>
<gene>
    <name evidence="5" type="ORF">H1R16_00910</name>
    <name evidence="4" type="ORF">H2507_02360</name>
</gene>
<accession>A0A7D7QF96</accession>
<evidence type="ECO:0000313" key="4">
    <source>
        <dbReference type="EMBL" id="MBA5246003.1"/>
    </source>
</evidence>
<dbReference type="Proteomes" id="UP000515349">
    <property type="component" value="Chromosome"/>
</dbReference>
<dbReference type="InterPro" id="IPR011250">
    <property type="entry name" value="OMP/PagP_B-barrel"/>
</dbReference>
<evidence type="ECO:0000313" key="7">
    <source>
        <dbReference type="Proteomes" id="UP000539710"/>
    </source>
</evidence>
<keyword evidence="7" id="KW-1185">Reference proteome</keyword>
<sequence length="204" mass="21701">MKKVLLVGAVALFGAVNAQVETPVEGFVKGDTFITGAIGYTSAKQNNFEESTFTVAPSVGHFVSPNIAVGARVGYTNGTMEDTFATVVVSEEVDAITAGVFGRYYTTPASRFSLFGELNVNYANAKYTDNNGITAATETKYNGFNFGIAPGVNYFINKNFALEAAVGVLSYSTMKEDVAGAEAVDTFNFGLNFTDVTLGLVYKF</sequence>
<dbReference type="Pfam" id="PF13505">
    <property type="entry name" value="OMP_b-brl"/>
    <property type="match status" value="1"/>
</dbReference>
<dbReference type="RefSeq" id="WP_181886110.1">
    <property type="nucleotide sequence ID" value="NZ_CP059472.1"/>
</dbReference>
<dbReference type="EMBL" id="JACEUX010000001">
    <property type="protein sequence ID" value="MBA5246003.1"/>
    <property type="molecule type" value="Genomic_DNA"/>
</dbReference>
<dbReference type="Gene3D" id="2.40.160.20">
    <property type="match status" value="1"/>
</dbReference>
<name>A0A7D7QF96_9FLAO</name>
<feature type="signal peptide" evidence="2">
    <location>
        <begin position="1"/>
        <end position="18"/>
    </location>
</feature>
<dbReference type="KEGG" id="cbau:H1R16_00910"/>
<evidence type="ECO:0000313" key="6">
    <source>
        <dbReference type="Proteomes" id="UP000515349"/>
    </source>
</evidence>
<evidence type="ECO:0000313" key="5">
    <source>
        <dbReference type="EMBL" id="QMS98603.1"/>
    </source>
</evidence>
<feature type="chain" id="PRO_5044656287" evidence="2">
    <location>
        <begin position="19"/>
        <end position="204"/>
    </location>
</feature>
<evidence type="ECO:0000259" key="3">
    <source>
        <dbReference type="Pfam" id="PF13505"/>
    </source>
</evidence>
<reference evidence="4" key="3">
    <citation type="submission" date="2020-07" db="EMBL/GenBank/DDBJ databases">
        <authorList>
            <person name="Yang C."/>
        </authorList>
    </citation>
    <scope>NUCLEOTIDE SEQUENCE</scope>
    <source>
        <strain evidence="4">Cx-624</strain>
    </source>
</reference>
<reference evidence="7" key="2">
    <citation type="submission" date="2020-07" db="EMBL/GenBank/DDBJ databases">
        <title>Flavobacterium sp. xlx-214.</title>
        <authorList>
            <person name="Yang C."/>
        </authorList>
    </citation>
    <scope>NUCLEOTIDE SEQUENCE [LARGE SCALE GENOMIC DNA]</scope>
    <source>
        <strain evidence="7">CX-624</strain>
    </source>
</reference>
<organism evidence="5 6">
    <name type="scientific">Marnyiella aurantia</name>
    <dbReference type="NCBI Taxonomy" id="2758037"/>
    <lineage>
        <taxon>Bacteria</taxon>
        <taxon>Pseudomonadati</taxon>
        <taxon>Bacteroidota</taxon>
        <taxon>Flavobacteriia</taxon>
        <taxon>Flavobacteriales</taxon>
        <taxon>Weeksellaceae</taxon>
        <taxon>Marnyiella</taxon>
    </lineage>
</organism>
<dbReference type="Proteomes" id="UP000539710">
    <property type="component" value="Unassembled WGS sequence"/>
</dbReference>
<feature type="domain" description="Outer membrane protein beta-barrel" evidence="3">
    <location>
        <begin position="10"/>
        <end position="204"/>
    </location>
</feature>
<dbReference type="InterPro" id="IPR027385">
    <property type="entry name" value="Beta-barrel_OMP"/>
</dbReference>
<dbReference type="AlphaFoldDB" id="A0A7D7QF96"/>
<reference evidence="5 6" key="1">
    <citation type="submission" date="2020-07" db="EMBL/GenBank/DDBJ databases">
        <title>Chryseobacterium sp.cx-624.</title>
        <authorList>
            <person name="Yang C."/>
        </authorList>
    </citation>
    <scope>NUCLEOTIDE SEQUENCE [LARGE SCALE GENOMIC DNA]</scope>
    <source>
        <strain evidence="5">Cx-624</strain>
        <strain evidence="6">cx-624</strain>
    </source>
</reference>
<evidence type="ECO:0000256" key="1">
    <source>
        <dbReference type="ARBA" id="ARBA00022729"/>
    </source>
</evidence>
<evidence type="ECO:0000256" key="2">
    <source>
        <dbReference type="SAM" id="SignalP"/>
    </source>
</evidence>
<protein>
    <submittedName>
        <fullName evidence="5">Porin family protein</fullName>
    </submittedName>
</protein>
<dbReference type="SUPFAM" id="SSF56925">
    <property type="entry name" value="OMPA-like"/>
    <property type="match status" value="1"/>
</dbReference>
<dbReference type="EMBL" id="CP059472">
    <property type="protein sequence ID" value="QMS98603.1"/>
    <property type="molecule type" value="Genomic_DNA"/>
</dbReference>
<keyword evidence="1 2" id="KW-0732">Signal</keyword>